<dbReference type="SMART" id="SM00906">
    <property type="entry name" value="Fungal_trans"/>
    <property type="match status" value="1"/>
</dbReference>
<evidence type="ECO:0000256" key="5">
    <source>
        <dbReference type="ARBA" id="ARBA00023125"/>
    </source>
</evidence>
<dbReference type="PROSITE" id="PS50048">
    <property type="entry name" value="ZN2_CY6_FUNGAL_2"/>
    <property type="match status" value="1"/>
</dbReference>
<dbReference type="InterPro" id="IPR007219">
    <property type="entry name" value="XnlR_reg_dom"/>
</dbReference>
<keyword evidence="4" id="KW-0805">Transcription regulation</keyword>
<evidence type="ECO:0000256" key="4">
    <source>
        <dbReference type="ARBA" id="ARBA00023015"/>
    </source>
</evidence>
<dbReference type="InterPro" id="IPR001138">
    <property type="entry name" value="Zn2Cys6_DnaBD"/>
</dbReference>
<dbReference type="GO" id="GO:0000981">
    <property type="term" value="F:DNA-binding transcription factor activity, RNA polymerase II-specific"/>
    <property type="evidence" value="ECO:0007669"/>
    <property type="project" value="InterPro"/>
</dbReference>
<evidence type="ECO:0000313" key="11">
    <source>
        <dbReference type="Proteomes" id="UP000184356"/>
    </source>
</evidence>
<evidence type="ECO:0000256" key="3">
    <source>
        <dbReference type="ARBA" id="ARBA00022833"/>
    </source>
</evidence>
<dbReference type="GO" id="GO:0000976">
    <property type="term" value="F:transcription cis-regulatory region binding"/>
    <property type="evidence" value="ECO:0007669"/>
    <property type="project" value="TreeGrafter"/>
</dbReference>
<feature type="region of interest" description="Disordered" evidence="8">
    <location>
        <begin position="89"/>
        <end position="124"/>
    </location>
</feature>
<evidence type="ECO:0000256" key="1">
    <source>
        <dbReference type="ARBA" id="ARBA00004123"/>
    </source>
</evidence>
<evidence type="ECO:0000256" key="2">
    <source>
        <dbReference type="ARBA" id="ARBA00022723"/>
    </source>
</evidence>
<dbReference type="STRING" id="1036612.A0A1L9T449"/>
<dbReference type="GeneID" id="63768989"/>
<name>A0A1L9T449_9EURO</name>
<dbReference type="SMART" id="SM00066">
    <property type="entry name" value="GAL4"/>
    <property type="match status" value="1"/>
</dbReference>
<dbReference type="PANTHER" id="PTHR31845:SF17">
    <property type="entry name" value="ZN(II)2CYS6 TRANSCRIPTION FACTOR (EUROFUNG)"/>
    <property type="match status" value="1"/>
</dbReference>
<organism evidence="10 11">
    <name type="scientific">Aspergillus sydowii CBS 593.65</name>
    <dbReference type="NCBI Taxonomy" id="1036612"/>
    <lineage>
        <taxon>Eukaryota</taxon>
        <taxon>Fungi</taxon>
        <taxon>Dikarya</taxon>
        <taxon>Ascomycota</taxon>
        <taxon>Pezizomycotina</taxon>
        <taxon>Eurotiomycetes</taxon>
        <taxon>Eurotiomycetidae</taxon>
        <taxon>Eurotiales</taxon>
        <taxon>Aspergillaceae</taxon>
        <taxon>Aspergillus</taxon>
        <taxon>Aspergillus subgen. Nidulantes</taxon>
    </lineage>
</organism>
<evidence type="ECO:0000256" key="8">
    <source>
        <dbReference type="SAM" id="MobiDB-lite"/>
    </source>
</evidence>
<keyword evidence="6" id="KW-0804">Transcription</keyword>
<protein>
    <recommendedName>
        <fullName evidence="9">Zn(2)-C6 fungal-type domain-containing protein</fullName>
    </recommendedName>
</protein>
<accession>A0A1L9T449</accession>
<dbReference type="GO" id="GO:0008270">
    <property type="term" value="F:zinc ion binding"/>
    <property type="evidence" value="ECO:0007669"/>
    <property type="project" value="InterPro"/>
</dbReference>
<dbReference type="PROSITE" id="PS00463">
    <property type="entry name" value="ZN2_CY6_FUNGAL_1"/>
    <property type="match status" value="1"/>
</dbReference>
<dbReference type="Pfam" id="PF00172">
    <property type="entry name" value="Zn_clus"/>
    <property type="match status" value="1"/>
</dbReference>
<dbReference type="RefSeq" id="XP_040698018.1">
    <property type="nucleotide sequence ID" value="XM_040852916.1"/>
</dbReference>
<gene>
    <name evidence="10" type="ORF">ASPSYDRAFT_93974</name>
</gene>
<evidence type="ECO:0000259" key="9">
    <source>
        <dbReference type="PROSITE" id="PS50048"/>
    </source>
</evidence>
<reference evidence="11" key="1">
    <citation type="journal article" date="2017" name="Genome Biol.">
        <title>Comparative genomics reveals high biological diversity and specific adaptations in the industrially and medically important fungal genus Aspergillus.</title>
        <authorList>
            <person name="de Vries R.P."/>
            <person name="Riley R."/>
            <person name="Wiebenga A."/>
            <person name="Aguilar-Osorio G."/>
            <person name="Amillis S."/>
            <person name="Uchima C.A."/>
            <person name="Anderluh G."/>
            <person name="Asadollahi M."/>
            <person name="Askin M."/>
            <person name="Barry K."/>
            <person name="Battaglia E."/>
            <person name="Bayram O."/>
            <person name="Benocci T."/>
            <person name="Braus-Stromeyer S.A."/>
            <person name="Caldana C."/>
            <person name="Canovas D."/>
            <person name="Cerqueira G.C."/>
            <person name="Chen F."/>
            <person name="Chen W."/>
            <person name="Choi C."/>
            <person name="Clum A."/>
            <person name="Dos Santos R.A."/>
            <person name="Damasio A.R."/>
            <person name="Diallinas G."/>
            <person name="Emri T."/>
            <person name="Fekete E."/>
            <person name="Flipphi M."/>
            <person name="Freyberg S."/>
            <person name="Gallo A."/>
            <person name="Gournas C."/>
            <person name="Habgood R."/>
            <person name="Hainaut M."/>
            <person name="Harispe M.L."/>
            <person name="Henrissat B."/>
            <person name="Hilden K.S."/>
            <person name="Hope R."/>
            <person name="Hossain A."/>
            <person name="Karabika E."/>
            <person name="Karaffa L."/>
            <person name="Karanyi Z."/>
            <person name="Krasevec N."/>
            <person name="Kuo A."/>
            <person name="Kusch H."/>
            <person name="LaButti K."/>
            <person name="Lagendijk E.L."/>
            <person name="Lapidus A."/>
            <person name="Levasseur A."/>
            <person name="Lindquist E."/>
            <person name="Lipzen A."/>
            <person name="Logrieco A.F."/>
            <person name="MacCabe A."/>
            <person name="Maekelae M.R."/>
            <person name="Malavazi I."/>
            <person name="Melin P."/>
            <person name="Meyer V."/>
            <person name="Mielnichuk N."/>
            <person name="Miskei M."/>
            <person name="Molnar A.P."/>
            <person name="Mule G."/>
            <person name="Ngan C.Y."/>
            <person name="Orejas M."/>
            <person name="Orosz E."/>
            <person name="Ouedraogo J.P."/>
            <person name="Overkamp K.M."/>
            <person name="Park H.-S."/>
            <person name="Perrone G."/>
            <person name="Piumi F."/>
            <person name="Punt P.J."/>
            <person name="Ram A.F."/>
            <person name="Ramon A."/>
            <person name="Rauscher S."/>
            <person name="Record E."/>
            <person name="Riano-Pachon D.M."/>
            <person name="Robert V."/>
            <person name="Roehrig J."/>
            <person name="Ruller R."/>
            <person name="Salamov A."/>
            <person name="Salih N.S."/>
            <person name="Samson R.A."/>
            <person name="Sandor E."/>
            <person name="Sanguinetti M."/>
            <person name="Schuetze T."/>
            <person name="Sepcic K."/>
            <person name="Shelest E."/>
            <person name="Sherlock G."/>
            <person name="Sophianopoulou V."/>
            <person name="Squina F.M."/>
            <person name="Sun H."/>
            <person name="Susca A."/>
            <person name="Todd R.B."/>
            <person name="Tsang A."/>
            <person name="Unkles S.E."/>
            <person name="van de Wiele N."/>
            <person name="van Rossen-Uffink D."/>
            <person name="Oliveira J.V."/>
            <person name="Vesth T.C."/>
            <person name="Visser J."/>
            <person name="Yu J.-H."/>
            <person name="Zhou M."/>
            <person name="Andersen M.R."/>
            <person name="Archer D.B."/>
            <person name="Baker S.E."/>
            <person name="Benoit I."/>
            <person name="Brakhage A.A."/>
            <person name="Braus G.H."/>
            <person name="Fischer R."/>
            <person name="Frisvad J.C."/>
            <person name="Goldman G.H."/>
            <person name="Houbraken J."/>
            <person name="Oakley B."/>
            <person name="Pocsi I."/>
            <person name="Scazzocchio C."/>
            <person name="Seiboth B."/>
            <person name="vanKuyk P.A."/>
            <person name="Wortman J."/>
            <person name="Dyer P.S."/>
            <person name="Grigoriev I.V."/>
        </authorList>
    </citation>
    <scope>NUCLEOTIDE SEQUENCE [LARGE SCALE GENOMIC DNA]</scope>
    <source>
        <strain evidence="11">CBS 593.65</strain>
    </source>
</reference>
<dbReference type="InterPro" id="IPR051089">
    <property type="entry name" value="prtT"/>
</dbReference>
<sequence length="584" mass="64762">MSSSSSSAAKALRESFGDRKPPDITRKITACVACRKLKIKCNLNGRNPPCTRCESRGLSCTVNKSLQMLLESDASWKENIERRLENLESSMVSTNNPTPSPVTVTPEGRGRSRKTPANRASAGPPNTITLNLSCSLGAFPASSMIDITFSGQQVMFQGQRRPDLISCGVISHQTAEALFTFYHEHLDPCVHYVLEPDDTLAKVRSRSSLLTSAICTVSAFCTGSNSYQSCLNALKTEVSRKMFATNHKFDDVRALCIGAFWLGEIASALSGLAVRIATELDLHRCITKMPHTKRACYDRTRLYFLVYLCDRHFSLSRGRPPLTRDFHSLKAPRDFLQSPFATSYDLRFISEVELWSISGRVFDKFGADIENPMASQQSTELESFGAEYDQWFGEWSDLLSTSETATPFANRLGCLYYHSAKLFLFSHVFRGPAAEIYSLPEEGINSFASSALKNALAILRCILDGHTDTEPWLHKLPLYFGTMTAFASVCLLKASCQEESTTSLDFGETTEYIRRLVELLRTSLVADHPANTWSSIATSLDIATKGWDLFHSEDQHITTPADNAFDFDIFAGDGGLNLDPYSGT</sequence>
<keyword evidence="5" id="KW-0238">DNA-binding</keyword>
<dbReference type="CDD" id="cd12148">
    <property type="entry name" value="fungal_TF_MHR"/>
    <property type="match status" value="1"/>
</dbReference>
<dbReference type="EMBL" id="KV878595">
    <property type="protein sequence ID" value="OJJ54212.1"/>
    <property type="molecule type" value="Genomic_DNA"/>
</dbReference>
<dbReference type="GO" id="GO:0005634">
    <property type="term" value="C:nucleus"/>
    <property type="evidence" value="ECO:0007669"/>
    <property type="project" value="UniProtKB-SubCell"/>
</dbReference>
<dbReference type="Gene3D" id="4.10.240.10">
    <property type="entry name" value="Zn(2)-C6 fungal-type DNA-binding domain"/>
    <property type="match status" value="1"/>
</dbReference>
<feature type="domain" description="Zn(2)-C6 fungal-type" evidence="9">
    <location>
        <begin position="30"/>
        <end position="62"/>
    </location>
</feature>
<keyword evidence="3" id="KW-0862">Zinc</keyword>
<dbReference type="PANTHER" id="PTHR31845">
    <property type="entry name" value="FINGER DOMAIN PROTEIN, PUTATIVE-RELATED"/>
    <property type="match status" value="1"/>
</dbReference>
<dbReference type="VEuPathDB" id="FungiDB:ASPSYDRAFT_93974"/>
<feature type="compositionally biased region" description="Low complexity" evidence="8">
    <location>
        <begin position="92"/>
        <end position="106"/>
    </location>
</feature>
<dbReference type="InterPro" id="IPR036864">
    <property type="entry name" value="Zn2-C6_fun-type_DNA-bd_sf"/>
</dbReference>
<evidence type="ECO:0000313" key="10">
    <source>
        <dbReference type="EMBL" id="OJJ54212.1"/>
    </source>
</evidence>
<keyword evidence="7" id="KW-0539">Nucleus</keyword>
<dbReference type="GO" id="GO:0006351">
    <property type="term" value="P:DNA-templated transcription"/>
    <property type="evidence" value="ECO:0007669"/>
    <property type="project" value="InterPro"/>
</dbReference>
<keyword evidence="2" id="KW-0479">Metal-binding</keyword>
<comment type="subcellular location">
    <subcellularLocation>
        <location evidence="1">Nucleus</location>
    </subcellularLocation>
</comment>
<dbReference type="SUPFAM" id="SSF57701">
    <property type="entry name" value="Zn2/Cys6 DNA-binding domain"/>
    <property type="match status" value="1"/>
</dbReference>
<evidence type="ECO:0000256" key="6">
    <source>
        <dbReference type="ARBA" id="ARBA00023163"/>
    </source>
</evidence>
<dbReference type="AlphaFoldDB" id="A0A1L9T449"/>
<dbReference type="OrthoDB" id="4060227at2759"/>
<keyword evidence="11" id="KW-1185">Reference proteome</keyword>
<dbReference type="CDD" id="cd00067">
    <property type="entry name" value="GAL4"/>
    <property type="match status" value="1"/>
</dbReference>
<evidence type="ECO:0000256" key="7">
    <source>
        <dbReference type="ARBA" id="ARBA00023242"/>
    </source>
</evidence>
<dbReference type="Proteomes" id="UP000184356">
    <property type="component" value="Unassembled WGS sequence"/>
</dbReference>
<proteinExistence type="predicted"/>